<dbReference type="GO" id="GO:0006744">
    <property type="term" value="P:ubiquinone biosynthetic process"/>
    <property type="evidence" value="ECO:0007669"/>
    <property type="project" value="TreeGrafter"/>
</dbReference>
<dbReference type="KEGG" id="cvn:111131861"/>
<dbReference type="AlphaFoldDB" id="A0A8B8E546"/>
<keyword evidence="5" id="KW-0067">ATP-binding</keyword>
<gene>
    <name evidence="8" type="primary">LOC111131861</name>
</gene>
<proteinExistence type="inferred from homology"/>
<dbReference type="PANTHER" id="PTHR43851:SF3">
    <property type="entry name" value="COENZYME Q8"/>
    <property type="match status" value="1"/>
</dbReference>
<dbReference type="PANTHER" id="PTHR43851">
    <property type="match status" value="1"/>
</dbReference>
<keyword evidence="4" id="KW-0547">Nucleotide-binding</keyword>
<dbReference type="GO" id="GO:0016740">
    <property type="term" value="F:transferase activity"/>
    <property type="evidence" value="ECO:0007669"/>
    <property type="project" value="UniProtKB-KW"/>
</dbReference>
<dbReference type="Proteomes" id="UP000694844">
    <property type="component" value="Chromosome 4"/>
</dbReference>
<comment type="similarity">
    <text evidence="2">Belongs to the protein kinase superfamily. ADCK protein kinase family.</text>
</comment>
<dbReference type="InterPro" id="IPR011009">
    <property type="entry name" value="Kinase-like_dom_sf"/>
</dbReference>
<keyword evidence="3" id="KW-0808">Transferase</keyword>
<accession>A0A8B8E546</accession>
<evidence type="ECO:0000256" key="5">
    <source>
        <dbReference type="ARBA" id="ARBA00022840"/>
    </source>
</evidence>
<sequence>MARRSDLAGFLRGLEYITKALVETQGAEVRQVWRNSSLKTAAGNVLEKSQTIVQDVASNQSNIPKVVLDKTMMMARQASTVVTTLRSSVPPMSSADNSTADLNLSSDFSKALGLNEELIDEMHREEKAQEAPKTVPLGKKPPSKTILKDILENTKTKVAEPSIKSEPVVERVKEEPLKQPASQIKRPPLSAFKTAPKLSDTAKERKVPSSRISRVANFGGLFVGLGVGALSEVTKRGLGLKKKSENSGASLVGENPFLTEENAERIVDRLCRARGAALKLGQMISIQDNSFIDPKIQKIFDRVRQSADFMPSWQMKKVLVNELGEDWQDKFEHFDDKPFAAASIGQVHKGTLKDGRDVAMKIQYPGVATSIESDINNLMTVLKIWDLFPKGVYIDDLMRVTKKELNWEVDYDREAKCSIKFKELLQDHTMLDVPAVVPELSSRQVLTTEFIEGIPLDRCAELDQDTRDQICTEILSLCLTELFDWKFMQTDPNWANFFYNPDTGKLILLDFGASRSFSAKFVDDYIRIIKSAADGDREGVKHWSVECGFLTGYETKTMENAHIDAVMILGEAMACDDKFDFGTQSATLRIFNLIPVMAKHRLTPPPHETYSLHRKMSGSFLICTKLNGKVNCKKLFDDIFARYKFGRECEFWQD</sequence>
<dbReference type="InterPro" id="IPR034646">
    <property type="entry name" value="ADCK3_dom"/>
</dbReference>
<evidence type="ECO:0000256" key="2">
    <source>
        <dbReference type="ARBA" id="ARBA00009670"/>
    </source>
</evidence>
<evidence type="ECO:0000313" key="7">
    <source>
        <dbReference type="Proteomes" id="UP000694844"/>
    </source>
</evidence>
<dbReference type="CDD" id="cd13970">
    <property type="entry name" value="ABC1_ADCK3"/>
    <property type="match status" value="1"/>
</dbReference>
<dbReference type="RefSeq" id="XP_022335310.1">
    <property type="nucleotide sequence ID" value="XM_022479602.1"/>
</dbReference>
<comment type="pathway">
    <text evidence="1">Cofactor biosynthesis; ubiquinone biosynthesis.</text>
</comment>
<evidence type="ECO:0000256" key="4">
    <source>
        <dbReference type="ARBA" id="ARBA00022741"/>
    </source>
</evidence>
<protein>
    <submittedName>
        <fullName evidence="8">Atypical kinase COQ8B, mitochondrial-like</fullName>
    </submittedName>
</protein>
<dbReference type="GO" id="GO:0005524">
    <property type="term" value="F:ATP binding"/>
    <property type="evidence" value="ECO:0007669"/>
    <property type="project" value="UniProtKB-KW"/>
</dbReference>
<evidence type="ECO:0000259" key="6">
    <source>
        <dbReference type="Pfam" id="PF03109"/>
    </source>
</evidence>
<keyword evidence="7" id="KW-1185">Reference proteome</keyword>
<name>A0A8B8E546_CRAVI</name>
<dbReference type="InterPro" id="IPR004147">
    <property type="entry name" value="ABC1_dom"/>
</dbReference>
<dbReference type="Pfam" id="PF03109">
    <property type="entry name" value="ABC1"/>
    <property type="match status" value="1"/>
</dbReference>
<organism evidence="7 8">
    <name type="scientific">Crassostrea virginica</name>
    <name type="common">Eastern oyster</name>
    <dbReference type="NCBI Taxonomy" id="6565"/>
    <lineage>
        <taxon>Eukaryota</taxon>
        <taxon>Metazoa</taxon>
        <taxon>Spiralia</taxon>
        <taxon>Lophotrochozoa</taxon>
        <taxon>Mollusca</taxon>
        <taxon>Bivalvia</taxon>
        <taxon>Autobranchia</taxon>
        <taxon>Pteriomorphia</taxon>
        <taxon>Ostreida</taxon>
        <taxon>Ostreoidea</taxon>
        <taxon>Ostreidae</taxon>
        <taxon>Crassostrea</taxon>
    </lineage>
</organism>
<reference evidence="8" key="1">
    <citation type="submission" date="2025-08" db="UniProtKB">
        <authorList>
            <consortium name="RefSeq"/>
        </authorList>
    </citation>
    <scope>IDENTIFICATION</scope>
    <source>
        <tissue evidence="8">Whole sample</tissue>
    </source>
</reference>
<evidence type="ECO:0000256" key="1">
    <source>
        <dbReference type="ARBA" id="ARBA00004749"/>
    </source>
</evidence>
<evidence type="ECO:0000256" key="3">
    <source>
        <dbReference type="ARBA" id="ARBA00022679"/>
    </source>
</evidence>
<dbReference type="InterPro" id="IPR051409">
    <property type="entry name" value="Atypical_kinase_ADCK"/>
</dbReference>
<feature type="domain" description="ABC1 atypical kinase-like" evidence="6">
    <location>
        <begin position="303"/>
        <end position="542"/>
    </location>
</feature>
<dbReference type="SUPFAM" id="SSF56112">
    <property type="entry name" value="Protein kinase-like (PK-like)"/>
    <property type="match status" value="1"/>
</dbReference>
<dbReference type="OrthoDB" id="201153at2759"/>
<evidence type="ECO:0000313" key="8">
    <source>
        <dbReference type="RefSeq" id="XP_022335310.1"/>
    </source>
</evidence>
<dbReference type="GeneID" id="111131861"/>